<feature type="region of interest" description="Disordered" evidence="2">
    <location>
        <begin position="260"/>
        <end position="284"/>
    </location>
</feature>
<dbReference type="Gene3D" id="1.20.1390.10">
    <property type="entry name" value="PWI domain"/>
    <property type="match status" value="1"/>
</dbReference>
<dbReference type="EMBL" id="GHES01028378">
    <property type="protein sequence ID" value="MPA58937.1"/>
    <property type="molecule type" value="Transcribed_RNA"/>
</dbReference>
<dbReference type="Gene3D" id="3.30.70.330">
    <property type="match status" value="1"/>
</dbReference>
<dbReference type="InterPro" id="IPR040366">
    <property type="entry name" value="Nab2/ZC3H14"/>
</dbReference>
<name>A0A5B7AQG6_DAVIN</name>
<dbReference type="PROSITE" id="PS50102">
    <property type="entry name" value="RRM"/>
    <property type="match status" value="1"/>
</dbReference>
<keyword evidence="1" id="KW-0694">RNA-binding</keyword>
<dbReference type="Pfam" id="PF00076">
    <property type="entry name" value="RRM_1"/>
    <property type="match status" value="1"/>
</dbReference>
<feature type="compositionally biased region" description="Polar residues" evidence="2">
    <location>
        <begin position="260"/>
        <end position="280"/>
    </location>
</feature>
<dbReference type="GO" id="GO:0008143">
    <property type="term" value="F:poly(A) binding"/>
    <property type="evidence" value="ECO:0007669"/>
    <property type="project" value="InterPro"/>
</dbReference>
<feature type="region of interest" description="Disordered" evidence="2">
    <location>
        <begin position="465"/>
        <end position="490"/>
    </location>
</feature>
<dbReference type="InterPro" id="IPR012677">
    <property type="entry name" value="Nucleotide-bd_a/b_plait_sf"/>
</dbReference>
<gene>
    <name evidence="4" type="ORF">Din_028378</name>
</gene>
<dbReference type="GO" id="GO:0005634">
    <property type="term" value="C:nucleus"/>
    <property type="evidence" value="ECO:0007669"/>
    <property type="project" value="TreeGrafter"/>
</dbReference>
<evidence type="ECO:0000256" key="1">
    <source>
        <dbReference type="PROSITE-ProRule" id="PRU00176"/>
    </source>
</evidence>
<evidence type="ECO:0000313" key="4">
    <source>
        <dbReference type="EMBL" id="MPA58937.1"/>
    </source>
</evidence>
<dbReference type="GO" id="GO:0043488">
    <property type="term" value="P:regulation of mRNA stability"/>
    <property type="evidence" value="ECO:0007669"/>
    <property type="project" value="InterPro"/>
</dbReference>
<dbReference type="Pfam" id="PF01480">
    <property type="entry name" value="PWI"/>
    <property type="match status" value="1"/>
</dbReference>
<evidence type="ECO:0000259" key="3">
    <source>
        <dbReference type="PROSITE" id="PS50102"/>
    </source>
</evidence>
<sequence>MGIISDNPKSFKIDRKSSLASKLKSSISKKLVEFLGNYTDDVLAEYITVLVCNGKHQNQARDDLEAFLGERSGEFVSWLWDLLLKYGHHSNSAIVLSDPKDITFTSACNGDVGRDLRSNRLKNLQNHNSGNADNSLTTTGKFYHPSIYACNPVPSGDMEFSEGFQCCKGSVAPLNGVNTNKVQSQTQRSAILREVAAAENIHDNSLMHGTFRKEGSSVIPTGREQSIQCMDKSKKIVDSNCIGLHNQLLNLPKREMISRNSQSSITEGPCTRQISATNVPARSPPRAVSAVSCQNKKSRGSVWDRLGKPCEKSVSDQTIDAHSVNIVEQDQKVLDQHTMLCPVFNEELTGRMKNEVNELDKRCTANSPGEYSKMEHDVTICKIHVANNIRQKRHFGEISTGPNSGSVSLLGESNMDPQCKESSQDIKRSTLASQTSEATKPALVSQVQDVKKRLRQIESEMSKLRSKQLKMKKDGQPNVLPNSGAMRHSEEDVESRTVFVTNVHFAATTEALSSCFAKCGVVLNVVILTDKLSAQPKGFAYITFANKEAVDKAVALSGTSFFSRTLKVLRKADEAAATSAPTQLAGKPSQAQFSQINRKAVIDRPIYASSHLQWRREPVSTPSEPSASTSNEKRVAAAASQQQLPSSLASERTTQTASSSTETPAAA</sequence>
<dbReference type="PANTHER" id="PTHR14738">
    <property type="entry name" value="ZINC FINGER CCCH DOMAIN-CONTAINING PROTEIN 14"/>
    <property type="match status" value="1"/>
</dbReference>
<evidence type="ECO:0000256" key="2">
    <source>
        <dbReference type="SAM" id="MobiDB-lite"/>
    </source>
</evidence>
<dbReference type="InterPro" id="IPR000504">
    <property type="entry name" value="RRM_dom"/>
</dbReference>
<dbReference type="PANTHER" id="PTHR14738:SF37">
    <property type="entry name" value="PWI DOMAIN-CONTAINING PROTEIN"/>
    <property type="match status" value="1"/>
</dbReference>
<dbReference type="AlphaFoldDB" id="A0A5B7AQG6"/>
<dbReference type="SUPFAM" id="SSF54928">
    <property type="entry name" value="RNA-binding domain, RBD"/>
    <property type="match status" value="1"/>
</dbReference>
<dbReference type="InterPro" id="IPR002483">
    <property type="entry name" value="PWI_dom"/>
</dbReference>
<dbReference type="GO" id="GO:0005737">
    <property type="term" value="C:cytoplasm"/>
    <property type="evidence" value="ECO:0007669"/>
    <property type="project" value="TreeGrafter"/>
</dbReference>
<feature type="compositionally biased region" description="Low complexity" evidence="2">
    <location>
        <begin position="636"/>
        <end position="667"/>
    </location>
</feature>
<feature type="region of interest" description="Disordered" evidence="2">
    <location>
        <begin position="613"/>
        <end position="667"/>
    </location>
</feature>
<dbReference type="SMART" id="SM00360">
    <property type="entry name" value="RRM"/>
    <property type="match status" value="1"/>
</dbReference>
<protein>
    <recommendedName>
        <fullName evidence="3">RRM domain-containing protein</fullName>
    </recommendedName>
</protein>
<dbReference type="InterPro" id="IPR035979">
    <property type="entry name" value="RBD_domain_sf"/>
</dbReference>
<proteinExistence type="predicted"/>
<reference evidence="4" key="1">
    <citation type="submission" date="2019-08" db="EMBL/GenBank/DDBJ databases">
        <title>Reference gene set and small RNA set construction with multiple tissues from Davidia involucrata Baill.</title>
        <authorList>
            <person name="Yang H."/>
            <person name="Zhou C."/>
            <person name="Li G."/>
            <person name="Wang J."/>
            <person name="Gao P."/>
            <person name="Wang M."/>
            <person name="Wang R."/>
            <person name="Zhao Y."/>
        </authorList>
    </citation>
    <scope>NUCLEOTIDE SEQUENCE</scope>
    <source>
        <tissue evidence="4">Mixed with DoveR01_LX</tissue>
    </source>
</reference>
<feature type="compositionally biased region" description="Polar residues" evidence="2">
    <location>
        <begin position="620"/>
        <end position="630"/>
    </location>
</feature>
<organism evidence="4">
    <name type="scientific">Davidia involucrata</name>
    <name type="common">Dove tree</name>
    <dbReference type="NCBI Taxonomy" id="16924"/>
    <lineage>
        <taxon>Eukaryota</taxon>
        <taxon>Viridiplantae</taxon>
        <taxon>Streptophyta</taxon>
        <taxon>Embryophyta</taxon>
        <taxon>Tracheophyta</taxon>
        <taxon>Spermatophyta</taxon>
        <taxon>Magnoliopsida</taxon>
        <taxon>eudicotyledons</taxon>
        <taxon>Gunneridae</taxon>
        <taxon>Pentapetalae</taxon>
        <taxon>asterids</taxon>
        <taxon>Cornales</taxon>
        <taxon>Nyssaceae</taxon>
        <taxon>Davidia</taxon>
    </lineage>
</organism>
<feature type="domain" description="RRM" evidence="3">
    <location>
        <begin position="496"/>
        <end position="573"/>
    </location>
</feature>
<accession>A0A5B7AQG6</accession>